<feature type="signal peptide" evidence="1">
    <location>
        <begin position="1"/>
        <end position="20"/>
    </location>
</feature>
<evidence type="ECO:0000313" key="3">
    <source>
        <dbReference type="Proteomes" id="UP001642540"/>
    </source>
</evidence>
<keyword evidence="3" id="KW-1185">Reference proteome</keyword>
<comment type="caution">
    <text evidence="2">The sequence shown here is derived from an EMBL/GenBank/DDBJ whole genome shotgun (WGS) entry which is preliminary data.</text>
</comment>
<dbReference type="PANTHER" id="PTHR18841">
    <property type="entry name" value="VITELLINE MEMBRANE OUTER LAYER PROTEIN I-RELATED"/>
    <property type="match status" value="1"/>
</dbReference>
<dbReference type="InterPro" id="IPR005515">
    <property type="entry name" value="VOMI"/>
</dbReference>
<gene>
    <name evidence="2" type="ORF">ODALV1_LOCUS22818</name>
</gene>
<dbReference type="SUPFAM" id="SSF51092">
    <property type="entry name" value="Vitelline membrane outer protein-I (VMO-I)"/>
    <property type="match status" value="1"/>
</dbReference>
<reference evidence="2 3" key="1">
    <citation type="submission" date="2024-08" db="EMBL/GenBank/DDBJ databases">
        <authorList>
            <person name="Cucini C."/>
            <person name="Frati F."/>
        </authorList>
    </citation>
    <scope>NUCLEOTIDE SEQUENCE [LARGE SCALE GENOMIC DNA]</scope>
</reference>
<dbReference type="EMBL" id="CAXLJM020000076">
    <property type="protein sequence ID" value="CAL8129057.1"/>
    <property type="molecule type" value="Genomic_DNA"/>
</dbReference>
<proteinExistence type="predicted"/>
<evidence type="ECO:0000313" key="2">
    <source>
        <dbReference type="EMBL" id="CAL8129057.1"/>
    </source>
</evidence>
<evidence type="ECO:0000256" key="1">
    <source>
        <dbReference type="SAM" id="SignalP"/>
    </source>
</evidence>
<sequence length="222" mass="25165">MNSVLNFAIIALGSVPFNTANVNITSSPVTNWGVWGQFQKCPPGSGFVQGFQLKRHFDGGIFSDETGLNAIRLFCGDKKRYHITNISSTEGELGEWGRLYSCFPGYLNGFQLRVMDYQKSRDDMATTNVRFLCTNLANDSYLQGDGLGDGNWGEVKRCNTNQVICGIQTQVDRPQRSDDDTSLNNVLMECCDYIPNYSNVVFFKFREYVRTIARLFEYLKFL</sequence>
<dbReference type="Gene3D" id="2.100.10.20">
    <property type="entry name" value="Vitelline membrane outer layer protein I (VOMI)"/>
    <property type="match status" value="1"/>
</dbReference>
<name>A0ABP1RJ62_9HEXA</name>
<dbReference type="Proteomes" id="UP001642540">
    <property type="component" value="Unassembled WGS sequence"/>
</dbReference>
<dbReference type="PANTHER" id="PTHR18841:SF0">
    <property type="entry name" value="VITELLINE MEMBRANE OUTER LAYER 1 HOMOLOG A-RELATED"/>
    <property type="match status" value="1"/>
</dbReference>
<accession>A0ABP1RJ62</accession>
<evidence type="ECO:0008006" key="4">
    <source>
        <dbReference type="Google" id="ProtNLM"/>
    </source>
</evidence>
<dbReference type="Pfam" id="PF03762">
    <property type="entry name" value="VOMI"/>
    <property type="match status" value="1"/>
</dbReference>
<feature type="chain" id="PRO_5045942756" description="Vitelline membrane outer layer protein 1" evidence="1">
    <location>
        <begin position="21"/>
        <end position="222"/>
    </location>
</feature>
<dbReference type="InterPro" id="IPR036706">
    <property type="entry name" value="VOMI_sf"/>
</dbReference>
<keyword evidence="1" id="KW-0732">Signal</keyword>
<protein>
    <recommendedName>
        <fullName evidence="4">Vitelline membrane outer layer protein 1</fullName>
    </recommendedName>
</protein>
<organism evidence="2 3">
    <name type="scientific">Orchesella dallaii</name>
    <dbReference type="NCBI Taxonomy" id="48710"/>
    <lineage>
        <taxon>Eukaryota</taxon>
        <taxon>Metazoa</taxon>
        <taxon>Ecdysozoa</taxon>
        <taxon>Arthropoda</taxon>
        <taxon>Hexapoda</taxon>
        <taxon>Collembola</taxon>
        <taxon>Entomobryomorpha</taxon>
        <taxon>Entomobryoidea</taxon>
        <taxon>Orchesellidae</taxon>
        <taxon>Orchesellinae</taxon>
        <taxon>Orchesella</taxon>
    </lineage>
</organism>